<dbReference type="PROSITE" id="PS50932">
    <property type="entry name" value="HTH_LACI_2"/>
    <property type="match status" value="1"/>
</dbReference>
<dbReference type="Gene3D" id="1.10.260.40">
    <property type="entry name" value="lambda repressor-like DNA-binding domains"/>
    <property type="match status" value="1"/>
</dbReference>
<dbReference type="CDD" id="cd06278">
    <property type="entry name" value="PBP1_LacI-like"/>
    <property type="match status" value="1"/>
</dbReference>
<dbReference type="Pfam" id="PF00356">
    <property type="entry name" value="LacI"/>
    <property type="match status" value="1"/>
</dbReference>
<evidence type="ECO:0000256" key="2">
    <source>
        <dbReference type="ARBA" id="ARBA00023015"/>
    </source>
</evidence>
<dbReference type="InterPro" id="IPR010982">
    <property type="entry name" value="Lambda_DNA-bd_dom_sf"/>
</dbReference>
<keyword evidence="3" id="KW-0238">DNA-binding</keyword>
<dbReference type="CDD" id="cd01392">
    <property type="entry name" value="HTH_LacI"/>
    <property type="match status" value="1"/>
</dbReference>
<dbReference type="PANTHER" id="PTHR30146">
    <property type="entry name" value="LACI-RELATED TRANSCRIPTIONAL REPRESSOR"/>
    <property type="match status" value="1"/>
</dbReference>
<evidence type="ECO:0000313" key="7">
    <source>
        <dbReference type="Proteomes" id="UP000195897"/>
    </source>
</evidence>
<gene>
    <name evidence="6" type="ORF">B5F17_12730</name>
</gene>
<dbReference type="GO" id="GO:0000976">
    <property type="term" value="F:transcription cis-regulatory region binding"/>
    <property type="evidence" value="ECO:0007669"/>
    <property type="project" value="TreeGrafter"/>
</dbReference>
<name>A0A1Y4L3W3_9FIRM</name>
<protein>
    <recommendedName>
        <fullName evidence="5">HTH lacI-type domain-containing protein</fullName>
    </recommendedName>
</protein>
<dbReference type="InterPro" id="IPR000843">
    <property type="entry name" value="HTH_LacI"/>
</dbReference>
<dbReference type="Gene3D" id="3.40.50.2300">
    <property type="match status" value="2"/>
</dbReference>
<evidence type="ECO:0000259" key="5">
    <source>
        <dbReference type="PROSITE" id="PS50932"/>
    </source>
</evidence>
<proteinExistence type="predicted"/>
<keyword evidence="4" id="KW-0804">Transcription</keyword>
<keyword evidence="2" id="KW-0805">Transcription regulation</keyword>
<organism evidence="6 7">
    <name type="scientific">Butyricicoccus pullicaecorum</name>
    <dbReference type="NCBI Taxonomy" id="501571"/>
    <lineage>
        <taxon>Bacteria</taxon>
        <taxon>Bacillati</taxon>
        <taxon>Bacillota</taxon>
        <taxon>Clostridia</taxon>
        <taxon>Eubacteriales</taxon>
        <taxon>Butyricicoccaceae</taxon>
        <taxon>Butyricicoccus</taxon>
    </lineage>
</organism>
<dbReference type="InterPro" id="IPR028082">
    <property type="entry name" value="Peripla_BP_I"/>
</dbReference>
<keyword evidence="1" id="KW-0678">Repressor</keyword>
<dbReference type="AlphaFoldDB" id="A0A1Y4L3W3"/>
<dbReference type="SUPFAM" id="SSF53822">
    <property type="entry name" value="Periplasmic binding protein-like I"/>
    <property type="match status" value="1"/>
</dbReference>
<evidence type="ECO:0000256" key="4">
    <source>
        <dbReference type="ARBA" id="ARBA00023163"/>
    </source>
</evidence>
<dbReference type="InterPro" id="IPR046335">
    <property type="entry name" value="LacI/GalR-like_sensor"/>
</dbReference>
<dbReference type="SMART" id="SM00354">
    <property type="entry name" value="HTH_LACI"/>
    <property type="match status" value="1"/>
</dbReference>
<dbReference type="GO" id="GO:0003700">
    <property type="term" value="F:DNA-binding transcription factor activity"/>
    <property type="evidence" value="ECO:0007669"/>
    <property type="project" value="TreeGrafter"/>
</dbReference>
<reference evidence="7" key="1">
    <citation type="submission" date="2017-04" db="EMBL/GenBank/DDBJ databases">
        <title>Function of individual gut microbiota members based on whole genome sequencing of pure cultures obtained from chicken caecum.</title>
        <authorList>
            <person name="Medvecky M."/>
            <person name="Cejkova D."/>
            <person name="Polansky O."/>
            <person name="Karasova D."/>
            <person name="Kubasova T."/>
            <person name="Cizek A."/>
            <person name="Rychlik I."/>
        </authorList>
    </citation>
    <scope>NUCLEOTIDE SEQUENCE [LARGE SCALE GENOMIC DNA]</scope>
    <source>
        <strain evidence="7">An180</strain>
    </source>
</reference>
<evidence type="ECO:0000256" key="1">
    <source>
        <dbReference type="ARBA" id="ARBA00022491"/>
    </source>
</evidence>
<feature type="domain" description="HTH lacI-type" evidence="5">
    <location>
        <begin position="12"/>
        <end position="68"/>
    </location>
</feature>
<dbReference type="SUPFAM" id="SSF47413">
    <property type="entry name" value="lambda repressor-like DNA-binding domains"/>
    <property type="match status" value="1"/>
</dbReference>
<comment type="caution">
    <text evidence="6">The sequence shown here is derived from an EMBL/GenBank/DDBJ whole genome shotgun (WGS) entry which is preliminary data.</text>
</comment>
<evidence type="ECO:0000256" key="3">
    <source>
        <dbReference type="ARBA" id="ARBA00023125"/>
    </source>
</evidence>
<sequence>MARKAQPAGGYATGKDVAQRAGVSTITVSRVFNPAWEGKIRPETVERVRQVAQELNYRPNGVARSLVNRRTNIIAVVIGQSAGFFYSEILTDLVRRIQKSGRQALVFSLDLYDDVARILEQVAQHRVDAVVVTSSALRTDVMRPLEDMGMPVILFKRSVEQTNISGIWCDERQGALLAADCLLRTGCRQIGIVAHPHGGTGRAQAFAEELARQNITPVQTVWGDYSYESGQQAARKLLTDHQLDAIFCEEDTMAMACLDVARQEFGLRVPDDLAIIGFDNNTAAALPAYNITTVAHPIVDMLDALMEAIEQVTCDPHTPVRRQFEMSLLERSTTK</sequence>
<dbReference type="Pfam" id="PF13377">
    <property type="entry name" value="Peripla_BP_3"/>
    <property type="match status" value="1"/>
</dbReference>
<dbReference type="EMBL" id="NFKK01000021">
    <property type="protein sequence ID" value="OUP51483.1"/>
    <property type="molecule type" value="Genomic_DNA"/>
</dbReference>
<evidence type="ECO:0000313" key="6">
    <source>
        <dbReference type="EMBL" id="OUP51483.1"/>
    </source>
</evidence>
<dbReference type="RefSeq" id="WP_087374384.1">
    <property type="nucleotide sequence ID" value="NZ_NFKK01000021.1"/>
</dbReference>
<dbReference type="PANTHER" id="PTHR30146:SF95">
    <property type="entry name" value="RIBOSE OPERON REPRESSOR"/>
    <property type="match status" value="1"/>
</dbReference>
<accession>A0A1Y4L3W3</accession>
<dbReference type="Proteomes" id="UP000195897">
    <property type="component" value="Unassembled WGS sequence"/>
</dbReference>